<protein>
    <submittedName>
        <fullName evidence="2">Uncharacterized protein</fullName>
    </submittedName>
</protein>
<gene>
    <name evidence="2" type="ORF">F9K94_21100</name>
</gene>
<feature type="signal peptide" evidence="1">
    <location>
        <begin position="1"/>
        <end position="15"/>
    </location>
</feature>
<dbReference type="AlphaFoldDB" id="A0A7V8B0U7"/>
<feature type="chain" id="PRO_5030798115" evidence="1">
    <location>
        <begin position="16"/>
        <end position="114"/>
    </location>
</feature>
<dbReference type="RefSeq" id="WP_151648239.1">
    <property type="nucleotide sequence ID" value="NZ_WBVY01000007.1"/>
</dbReference>
<comment type="caution">
    <text evidence="2">The sequence shown here is derived from an EMBL/GenBank/DDBJ whole genome shotgun (WGS) entry which is preliminary data.</text>
</comment>
<proteinExistence type="predicted"/>
<name>A0A7V8B0U7_9HYPH</name>
<evidence type="ECO:0000313" key="2">
    <source>
        <dbReference type="EMBL" id="KAB2655057.1"/>
    </source>
</evidence>
<evidence type="ECO:0000256" key="1">
    <source>
        <dbReference type="SAM" id="SignalP"/>
    </source>
</evidence>
<evidence type="ECO:0000313" key="3">
    <source>
        <dbReference type="Proteomes" id="UP000460650"/>
    </source>
</evidence>
<dbReference type="Proteomes" id="UP000460650">
    <property type="component" value="Unassembled WGS sequence"/>
</dbReference>
<accession>A0A7V8B0U7</accession>
<keyword evidence="1" id="KW-0732">Signal</keyword>
<reference evidence="2 3" key="1">
    <citation type="submission" date="2019-09" db="EMBL/GenBank/DDBJ databases">
        <title>Taxonomic organization of the family Brucellaceae based on a phylogenomic approach.</title>
        <authorList>
            <person name="Leclercq S."/>
            <person name="Cloeckaert A."/>
            <person name="Zygmunt M.S."/>
        </authorList>
    </citation>
    <scope>NUCLEOTIDE SEQUENCE [LARGE SCALE GENOMIC DNA]</scope>
    <source>
        <strain evidence="2 3">TA93</strain>
    </source>
</reference>
<organism evidence="2 3">
    <name type="scientific">Brucella tritici</name>
    <dbReference type="NCBI Taxonomy" id="94626"/>
    <lineage>
        <taxon>Bacteria</taxon>
        <taxon>Pseudomonadati</taxon>
        <taxon>Pseudomonadota</taxon>
        <taxon>Alphaproteobacteria</taxon>
        <taxon>Hyphomicrobiales</taxon>
        <taxon>Brucellaceae</taxon>
        <taxon>Brucella/Ochrobactrum group</taxon>
        <taxon>Brucella</taxon>
    </lineage>
</organism>
<dbReference type="EMBL" id="WBVY01000007">
    <property type="protein sequence ID" value="KAB2655057.1"/>
    <property type="molecule type" value="Genomic_DNA"/>
</dbReference>
<sequence length="114" mass="12488">MASVIVLGMAASSFAASNVSIDGEWTHSYKVAKSTYEHSMVLKEANGKVSADEWMTEYSGGKNGRKNSEIRIPKEQWNGARDGDTISNARANVTYTIIDANTLKEGSGDLWKRQ</sequence>